<proteinExistence type="predicted"/>
<accession>A0ACB8S6W5</accession>
<dbReference type="EMBL" id="MU275849">
    <property type="protein sequence ID" value="KAI0051858.1"/>
    <property type="molecule type" value="Genomic_DNA"/>
</dbReference>
<protein>
    <submittedName>
        <fullName evidence="1">Uncharacterized protein</fullName>
    </submittedName>
</protein>
<evidence type="ECO:0000313" key="2">
    <source>
        <dbReference type="Proteomes" id="UP000814033"/>
    </source>
</evidence>
<sequence>MQSDVATAVPFAFFITLLQRISTLPITKSASKTYPYPALNTLRQWIRELRHTFDPLPSDTAGIILNLLFPEHDIERKFQFKEQTLGLTLSKALAVSTAPGHRGHVLKSWNKETAMGCFGAEVHLILRDTKGESQDATGPTLRQINDLLTELASRCAWSDQSVRSIATLGPHPRSREAILRELYSSLRPLEAAFITQIILKDLRPLLYPLPHTSTAVSLLQYNSKSIVQLTKEDAMRAWDPSHGLLQTFRTNASLSRATTAVVCPDDSPEFGSPVEIPKCDQGRGCKQALARLADCETVWAETKYDGERAQIHVRVSSSGSADIKIVSKSGRDSTLDRYALHPLIKRALGLPSDDDLLKNNPRTDGADVKSVIVEAEMVAFDDVRGCVDEFWRIRSIVDSTAHGIRRHMKRRSKRVDEDSQTSLMSNASDDGTRHLALVFFDVLMVDGEYLLSTPYSARREVLEAIIKPEAGYAMLAARYPIDLTMGLRRSQAELRRIFATHIANFEEGLVLKADRSAYKDPALPWIKLKRDYIPGYGDCIDLAIVGATWGQDRGRELRVAPETVTMFYIGVLANSEALKLDPSIRPHFEVYFTCSYGLSREALEHANFVFKASDHVEYEGVETEKTALPYTFSLGPGLEKPRLMLEKPLLAELYGGGFTKTDGGKYYELRWPRMTKVHRSIERSWEEGATLEKVQQIAHDVVGCDSTDKDVEDIVSALWGKPVKESVRSPTRRRISMLEWLSKMEVADGIHAKAPLTSETPRNVATIGQRDKGISDMVPASGGDEQGPMRIKGGATHVLARPLGSHHLKSMTNIATNAPLTPMATPSPSLASSMGSPRTKRRASVDENNPKEHPSPVASALTTPPQKKRRVDDLATPPTSAPRVGFMTEERRKALAAAFSAPPRPVVHPSPSSSDGGSSSIPTPWPSRRQEARRFNQFLNNCWVWLGQPKDHVRLHNERPTYDVVPSDRHIKDMASFLEKCGWGSTDIDIEADDTAERGVMLVNCGSVRWYETWVDKAAAMKVLQKRSEADDIRPPGERKEIWLIDSWIMNYGELEARRGRYEKLVVAKFQ</sequence>
<name>A0ACB8S6W5_9AGAM</name>
<dbReference type="Proteomes" id="UP000814033">
    <property type="component" value="Unassembled WGS sequence"/>
</dbReference>
<reference evidence="1" key="1">
    <citation type="submission" date="2021-02" db="EMBL/GenBank/DDBJ databases">
        <authorList>
            <consortium name="DOE Joint Genome Institute"/>
            <person name="Ahrendt S."/>
            <person name="Looney B.P."/>
            <person name="Miyauchi S."/>
            <person name="Morin E."/>
            <person name="Drula E."/>
            <person name="Courty P.E."/>
            <person name="Chicoki N."/>
            <person name="Fauchery L."/>
            <person name="Kohler A."/>
            <person name="Kuo A."/>
            <person name="Labutti K."/>
            <person name="Pangilinan J."/>
            <person name="Lipzen A."/>
            <person name="Riley R."/>
            <person name="Andreopoulos W."/>
            <person name="He G."/>
            <person name="Johnson J."/>
            <person name="Barry K.W."/>
            <person name="Grigoriev I.V."/>
            <person name="Nagy L."/>
            <person name="Hibbett D."/>
            <person name="Henrissat B."/>
            <person name="Matheny P.B."/>
            <person name="Labbe J."/>
            <person name="Martin F."/>
        </authorList>
    </citation>
    <scope>NUCLEOTIDE SEQUENCE</scope>
    <source>
        <strain evidence="1">FP105234-sp</strain>
    </source>
</reference>
<comment type="caution">
    <text evidence="1">The sequence shown here is derived from an EMBL/GenBank/DDBJ whole genome shotgun (WGS) entry which is preliminary data.</text>
</comment>
<reference evidence="1" key="2">
    <citation type="journal article" date="2022" name="New Phytol.">
        <title>Evolutionary transition to the ectomycorrhizal habit in the genomes of a hyperdiverse lineage of mushroom-forming fungi.</title>
        <authorList>
            <person name="Looney B."/>
            <person name="Miyauchi S."/>
            <person name="Morin E."/>
            <person name="Drula E."/>
            <person name="Courty P.E."/>
            <person name="Kohler A."/>
            <person name="Kuo A."/>
            <person name="LaButti K."/>
            <person name="Pangilinan J."/>
            <person name="Lipzen A."/>
            <person name="Riley R."/>
            <person name="Andreopoulos W."/>
            <person name="He G."/>
            <person name="Johnson J."/>
            <person name="Nolan M."/>
            <person name="Tritt A."/>
            <person name="Barry K.W."/>
            <person name="Grigoriev I.V."/>
            <person name="Nagy L.G."/>
            <person name="Hibbett D."/>
            <person name="Henrissat B."/>
            <person name="Matheny P.B."/>
            <person name="Labbe J."/>
            <person name="Martin F.M."/>
        </authorList>
    </citation>
    <scope>NUCLEOTIDE SEQUENCE</scope>
    <source>
        <strain evidence="1">FP105234-sp</strain>
    </source>
</reference>
<evidence type="ECO:0000313" key="1">
    <source>
        <dbReference type="EMBL" id="KAI0051858.1"/>
    </source>
</evidence>
<organism evidence="1 2">
    <name type="scientific">Auriscalpium vulgare</name>
    <dbReference type="NCBI Taxonomy" id="40419"/>
    <lineage>
        <taxon>Eukaryota</taxon>
        <taxon>Fungi</taxon>
        <taxon>Dikarya</taxon>
        <taxon>Basidiomycota</taxon>
        <taxon>Agaricomycotina</taxon>
        <taxon>Agaricomycetes</taxon>
        <taxon>Russulales</taxon>
        <taxon>Auriscalpiaceae</taxon>
        <taxon>Auriscalpium</taxon>
    </lineage>
</organism>
<gene>
    <name evidence="1" type="ORF">FA95DRAFT_1533769</name>
</gene>
<keyword evidence="2" id="KW-1185">Reference proteome</keyword>